<evidence type="ECO:0000313" key="3">
    <source>
        <dbReference type="Proteomes" id="UP000275078"/>
    </source>
</evidence>
<accession>A0A3N4IQ34</accession>
<sequence length="54" mass="6439">MHTPYAWVRMALFSLLFCCVSPCFSVFDFLLPRMFCTLRSRVLASWLRFVCQKL</sequence>
<feature type="transmembrane region" description="Helical" evidence="1">
    <location>
        <begin position="6"/>
        <end position="31"/>
    </location>
</feature>
<organism evidence="2 3">
    <name type="scientific">Ascobolus immersus RN42</name>
    <dbReference type="NCBI Taxonomy" id="1160509"/>
    <lineage>
        <taxon>Eukaryota</taxon>
        <taxon>Fungi</taxon>
        <taxon>Dikarya</taxon>
        <taxon>Ascomycota</taxon>
        <taxon>Pezizomycotina</taxon>
        <taxon>Pezizomycetes</taxon>
        <taxon>Pezizales</taxon>
        <taxon>Ascobolaceae</taxon>
        <taxon>Ascobolus</taxon>
    </lineage>
</organism>
<keyword evidence="1" id="KW-1133">Transmembrane helix</keyword>
<name>A0A3N4IQ34_ASCIM</name>
<dbReference type="EMBL" id="ML119645">
    <property type="protein sequence ID" value="RPA87886.1"/>
    <property type="molecule type" value="Genomic_DNA"/>
</dbReference>
<dbReference type="Proteomes" id="UP000275078">
    <property type="component" value="Unassembled WGS sequence"/>
</dbReference>
<keyword evidence="1" id="KW-0812">Transmembrane</keyword>
<protein>
    <submittedName>
        <fullName evidence="2">Uncharacterized protein</fullName>
    </submittedName>
</protein>
<keyword evidence="3" id="KW-1185">Reference proteome</keyword>
<evidence type="ECO:0000256" key="1">
    <source>
        <dbReference type="SAM" id="Phobius"/>
    </source>
</evidence>
<gene>
    <name evidence="2" type="ORF">BJ508DRAFT_105</name>
</gene>
<evidence type="ECO:0000313" key="2">
    <source>
        <dbReference type="EMBL" id="RPA87886.1"/>
    </source>
</evidence>
<keyword evidence="1" id="KW-0472">Membrane</keyword>
<proteinExistence type="predicted"/>
<dbReference type="AlphaFoldDB" id="A0A3N4IQ34"/>
<reference evidence="2 3" key="1">
    <citation type="journal article" date="2018" name="Nat. Ecol. Evol.">
        <title>Pezizomycetes genomes reveal the molecular basis of ectomycorrhizal truffle lifestyle.</title>
        <authorList>
            <person name="Murat C."/>
            <person name="Payen T."/>
            <person name="Noel B."/>
            <person name="Kuo A."/>
            <person name="Morin E."/>
            <person name="Chen J."/>
            <person name="Kohler A."/>
            <person name="Krizsan K."/>
            <person name="Balestrini R."/>
            <person name="Da Silva C."/>
            <person name="Montanini B."/>
            <person name="Hainaut M."/>
            <person name="Levati E."/>
            <person name="Barry K.W."/>
            <person name="Belfiori B."/>
            <person name="Cichocki N."/>
            <person name="Clum A."/>
            <person name="Dockter R.B."/>
            <person name="Fauchery L."/>
            <person name="Guy J."/>
            <person name="Iotti M."/>
            <person name="Le Tacon F."/>
            <person name="Lindquist E.A."/>
            <person name="Lipzen A."/>
            <person name="Malagnac F."/>
            <person name="Mello A."/>
            <person name="Molinier V."/>
            <person name="Miyauchi S."/>
            <person name="Poulain J."/>
            <person name="Riccioni C."/>
            <person name="Rubini A."/>
            <person name="Sitrit Y."/>
            <person name="Splivallo R."/>
            <person name="Traeger S."/>
            <person name="Wang M."/>
            <person name="Zifcakova L."/>
            <person name="Wipf D."/>
            <person name="Zambonelli A."/>
            <person name="Paolocci F."/>
            <person name="Nowrousian M."/>
            <person name="Ottonello S."/>
            <person name="Baldrian P."/>
            <person name="Spatafora J.W."/>
            <person name="Henrissat B."/>
            <person name="Nagy L.G."/>
            <person name="Aury J.M."/>
            <person name="Wincker P."/>
            <person name="Grigoriev I.V."/>
            <person name="Bonfante P."/>
            <person name="Martin F.M."/>
        </authorList>
    </citation>
    <scope>NUCLEOTIDE SEQUENCE [LARGE SCALE GENOMIC DNA]</scope>
    <source>
        <strain evidence="2 3">RN42</strain>
    </source>
</reference>